<dbReference type="EMBL" id="CP017174">
    <property type="protein sequence ID" value="QDE72249.1"/>
    <property type="molecule type" value="Genomic_DNA"/>
</dbReference>
<reference evidence="1 2" key="1">
    <citation type="journal article" date="2019" name="Science">
        <title>Social genes are selection hotspots in kin groups of a soil microbe.</title>
        <authorList>
            <person name="Wielgoss S."/>
            <person name="Wolfensberger R."/>
            <person name="Sun L."/>
            <person name="Fiegna F."/>
            <person name="Velicer G.J."/>
        </authorList>
    </citation>
    <scope>NUCLEOTIDE SEQUENCE [LARGE SCALE GENOMIC DNA]</scope>
    <source>
        <strain evidence="1 2">MC3.5.9c15</strain>
    </source>
</reference>
<proteinExistence type="predicted"/>
<evidence type="ECO:0000313" key="1">
    <source>
        <dbReference type="EMBL" id="QDE72249.1"/>
    </source>
</evidence>
<organism evidence="1 2">
    <name type="scientific">Myxococcus xanthus</name>
    <dbReference type="NCBI Taxonomy" id="34"/>
    <lineage>
        <taxon>Bacteria</taxon>
        <taxon>Pseudomonadati</taxon>
        <taxon>Myxococcota</taxon>
        <taxon>Myxococcia</taxon>
        <taxon>Myxococcales</taxon>
        <taxon>Cystobacterineae</taxon>
        <taxon>Myxococcaceae</taxon>
        <taxon>Myxococcus</taxon>
    </lineage>
</organism>
<dbReference type="AlphaFoldDB" id="A0AAE6KW58"/>
<dbReference type="Proteomes" id="UP000320179">
    <property type="component" value="Chromosome"/>
</dbReference>
<evidence type="ECO:0000313" key="2">
    <source>
        <dbReference type="Proteomes" id="UP000320179"/>
    </source>
</evidence>
<accession>A0AAE6KW58</accession>
<sequence>MGWSAHVRILPEPPMTCLRDADIRQPLAQLAAGAYPGAQVLHEVGLERGQALVPSWWGVVLARAEGGGLVLEDVRPALDNPSPSPGATVRLLWRPEMLDLLETVGAARGVRSASKGRLLARLIKVLPPADLRARVRQVVAARGDWRLT</sequence>
<name>A0AAE6KW58_MYXXA</name>
<gene>
    <name evidence="1" type="ORF">BHS09_02465</name>
</gene>
<protein>
    <submittedName>
        <fullName evidence="1">Uncharacterized protein</fullName>
    </submittedName>
</protein>